<comment type="caution">
    <text evidence="4">The sequence shown here is derived from an EMBL/GenBank/DDBJ whole genome shotgun (WGS) entry which is preliminary data.</text>
</comment>
<evidence type="ECO:0000256" key="2">
    <source>
        <dbReference type="ARBA" id="ARBA00022840"/>
    </source>
</evidence>
<dbReference type="PROSITE" id="PS50043">
    <property type="entry name" value="HTH_LUXR_2"/>
    <property type="match status" value="1"/>
</dbReference>
<dbReference type="Proteomes" id="UP001501251">
    <property type="component" value="Unassembled WGS sequence"/>
</dbReference>
<dbReference type="PROSITE" id="PS00622">
    <property type="entry name" value="HTH_LUXR_1"/>
    <property type="match status" value="1"/>
</dbReference>
<protein>
    <recommendedName>
        <fullName evidence="3">HTH luxR-type domain-containing protein</fullName>
    </recommendedName>
</protein>
<dbReference type="PANTHER" id="PTHR16305">
    <property type="entry name" value="TESTICULAR SOLUBLE ADENYLYL CYCLASE"/>
    <property type="match status" value="1"/>
</dbReference>
<dbReference type="InterPro" id="IPR000792">
    <property type="entry name" value="Tscrpt_reg_LuxR_C"/>
</dbReference>
<evidence type="ECO:0000313" key="5">
    <source>
        <dbReference type="Proteomes" id="UP001501251"/>
    </source>
</evidence>
<gene>
    <name evidence="4" type="ORF">GCM10022252_12660</name>
</gene>
<dbReference type="EMBL" id="BAABAQ010000002">
    <property type="protein sequence ID" value="GAA4184184.1"/>
    <property type="molecule type" value="Genomic_DNA"/>
</dbReference>
<dbReference type="CDD" id="cd06170">
    <property type="entry name" value="LuxR_C_like"/>
    <property type="match status" value="1"/>
</dbReference>
<proteinExistence type="predicted"/>
<accession>A0ABP8AHU3</accession>
<feature type="domain" description="HTH luxR-type" evidence="3">
    <location>
        <begin position="758"/>
        <end position="823"/>
    </location>
</feature>
<organism evidence="4 5">
    <name type="scientific">Streptosporangium oxazolinicum</name>
    <dbReference type="NCBI Taxonomy" id="909287"/>
    <lineage>
        <taxon>Bacteria</taxon>
        <taxon>Bacillati</taxon>
        <taxon>Actinomycetota</taxon>
        <taxon>Actinomycetes</taxon>
        <taxon>Streptosporangiales</taxon>
        <taxon>Streptosporangiaceae</taxon>
        <taxon>Streptosporangium</taxon>
    </lineage>
</organism>
<dbReference type="Pfam" id="PF00196">
    <property type="entry name" value="GerE"/>
    <property type="match status" value="1"/>
</dbReference>
<name>A0ABP8AHU3_9ACTN</name>
<keyword evidence="2" id="KW-0067">ATP-binding</keyword>
<dbReference type="InterPro" id="IPR036388">
    <property type="entry name" value="WH-like_DNA-bd_sf"/>
</dbReference>
<dbReference type="Gene3D" id="1.25.40.10">
    <property type="entry name" value="Tetratricopeptide repeat domain"/>
    <property type="match status" value="1"/>
</dbReference>
<dbReference type="InterPro" id="IPR016032">
    <property type="entry name" value="Sig_transdc_resp-reg_C-effctor"/>
</dbReference>
<sequence length="827" mass="90840">MGVIGQLFHSAHLPSDVYEELASWADGDVLEAARLVHEACATLLGLARHRPVVIAVDDVHFADEASMRTLLHLQRRIRSARVLLILNERATPSRAHSPLELELARQPYFRMIRLRLLSPEGVEGLIEAELGSPAAHELAAEFHRLSGGNPLIVRALIDDYRAYGDERPSGKAEAVVCQAFARAVLACLQRGEPELLRAARATAMLGESATPDTIAKLLETEPSTVTALLRQLETDGLMDDGRFRHERARTAVLADIPAEECAPLRLRAAGILHDEDAPHLETAGHLVAAGEATEPWAVPILESAAKQELARGNAREAIDCLELARRSRHADEVRAAALTAELVRAQWRLNTAAAVKELESLLEADVKGLLSVMDALLLLRALVWFGRWRDAAAVLARLDVTTGHVDAAEYRTTLEWLHCWYPQVITTASGVSAEKRSATSWTAMLTRGGSPETVDNAELVLQSCQAGDTVLEAVISAMHVLIHSGRVDRASFWCEYLLGEAALWRAATWRAVLLDIQAGIALRYADLPSAERHARAAMEILPAQGWGVAIGSPMAKLVLVNTRMGKFAEARSQLRQIPADSMRNTRFWLQVLHARGHYYLTTERLHAALGDFQSAGMLAGNWGLDFPSVIPWRSGLAQVYVRMGKIDAARELAREELALSGADEANVKGVCLRVLAAASDVKQGLVLLRKSADLLQACGDRYELALTFAELSQARQETGEVDRARMMTRHALQLAKACQANVLYERLLPDWNVSDETEKGGLDVLSVAERRVATLASRGLTNREISRKLHVTESTVEQHLTRAYRKLNVNRRTELPVGLPRDLTDTA</sequence>
<evidence type="ECO:0000256" key="1">
    <source>
        <dbReference type="ARBA" id="ARBA00022741"/>
    </source>
</evidence>
<reference evidence="5" key="1">
    <citation type="journal article" date="2019" name="Int. J. Syst. Evol. Microbiol.">
        <title>The Global Catalogue of Microorganisms (GCM) 10K type strain sequencing project: providing services to taxonomists for standard genome sequencing and annotation.</title>
        <authorList>
            <consortium name="The Broad Institute Genomics Platform"/>
            <consortium name="The Broad Institute Genome Sequencing Center for Infectious Disease"/>
            <person name="Wu L."/>
            <person name="Ma J."/>
        </authorList>
    </citation>
    <scope>NUCLEOTIDE SEQUENCE [LARGE SCALE GENOMIC DNA]</scope>
    <source>
        <strain evidence="5">JCM 17388</strain>
    </source>
</reference>
<dbReference type="SUPFAM" id="SSF48452">
    <property type="entry name" value="TPR-like"/>
    <property type="match status" value="1"/>
</dbReference>
<dbReference type="InterPro" id="IPR011990">
    <property type="entry name" value="TPR-like_helical_dom_sf"/>
</dbReference>
<dbReference type="SMART" id="SM00421">
    <property type="entry name" value="HTH_LUXR"/>
    <property type="match status" value="1"/>
</dbReference>
<dbReference type="PRINTS" id="PR00038">
    <property type="entry name" value="HTHLUXR"/>
</dbReference>
<dbReference type="SUPFAM" id="SSF46894">
    <property type="entry name" value="C-terminal effector domain of the bipartite response regulators"/>
    <property type="match status" value="1"/>
</dbReference>
<evidence type="ECO:0000259" key="3">
    <source>
        <dbReference type="PROSITE" id="PS50043"/>
    </source>
</evidence>
<keyword evidence="5" id="KW-1185">Reference proteome</keyword>
<dbReference type="PANTHER" id="PTHR16305:SF35">
    <property type="entry name" value="TRANSCRIPTIONAL ACTIVATOR DOMAIN"/>
    <property type="match status" value="1"/>
</dbReference>
<evidence type="ECO:0000313" key="4">
    <source>
        <dbReference type="EMBL" id="GAA4184184.1"/>
    </source>
</evidence>
<keyword evidence="1" id="KW-0547">Nucleotide-binding</keyword>
<dbReference type="Gene3D" id="1.10.10.10">
    <property type="entry name" value="Winged helix-like DNA-binding domain superfamily/Winged helix DNA-binding domain"/>
    <property type="match status" value="1"/>
</dbReference>